<dbReference type="PANTHER" id="PTHR43047:SF72">
    <property type="entry name" value="OSMOSENSING HISTIDINE PROTEIN KINASE SLN1"/>
    <property type="match status" value="1"/>
</dbReference>
<keyword evidence="6" id="KW-0547">Nucleotide-binding</keyword>
<reference evidence="16 17" key="1">
    <citation type="submission" date="2016-05" db="EMBL/GenBank/DDBJ databases">
        <title>Single-cell genome of chain-forming Candidatus Thiomargarita nelsonii and comparison to other large sulfur-oxidizing bacteria.</title>
        <authorList>
            <person name="Winkel M."/>
            <person name="Salman V."/>
            <person name="Woyke T."/>
            <person name="Schulz-Vogt H."/>
            <person name="Richter M."/>
            <person name="Flood B."/>
            <person name="Bailey J."/>
            <person name="Amann R."/>
            <person name="Mussmann M."/>
        </authorList>
    </citation>
    <scope>NUCLEOTIDE SEQUENCE [LARGE SCALE GENOMIC DNA]</scope>
    <source>
        <strain evidence="16 17">THI036</strain>
    </source>
</reference>
<dbReference type="PANTHER" id="PTHR43047">
    <property type="entry name" value="TWO-COMPONENT HISTIDINE PROTEIN KINASE"/>
    <property type="match status" value="1"/>
</dbReference>
<evidence type="ECO:0000256" key="7">
    <source>
        <dbReference type="ARBA" id="ARBA00022777"/>
    </source>
</evidence>
<feature type="coiled-coil region" evidence="13">
    <location>
        <begin position="128"/>
        <end position="162"/>
    </location>
</feature>
<dbReference type="Pfam" id="PF00512">
    <property type="entry name" value="HisKA"/>
    <property type="match status" value="1"/>
</dbReference>
<dbReference type="InterPro" id="IPR004358">
    <property type="entry name" value="Sig_transdc_His_kin-like_C"/>
</dbReference>
<organism evidence="16 17">
    <name type="scientific">Candidatus Thiomargarita nelsonii</name>
    <dbReference type="NCBI Taxonomy" id="1003181"/>
    <lineage>
        <taxon>Bacteria</taxon>
        <taxon>Pseudomonadati</taxon>
        <taxon>Pseudomonadota</taxon>
        <taxon>Gammaproteobacteria</taxon>
        <taxon>Thiotrichales</taxon>
        <taxon>Thiotrichaceae</taxon>
        <taxon>Thiomargarita</taxon>
    </lineage>
</organism>
<dbReference type="Gene3D" id="3.30.565.10">
    <property type="entry name" value="Histidine kinase-like ATPase, C-terminal domain"/>
    <property type="match status" value="1"/>
</dbReference>
<comment type="subcellular location">
    <subcellularLocation>
        <location evidence="2">Membrane</location>
    </subcellularLocation>
</comment>
<dbReference type="InterPro" id="IPR003661">
    <property type="entry name" value="HisK_dim/P_dom"/>
</dbReference>
<dbReference type="FunFam" id="3.30.565.10:FF:000010">
    <property type="entry name" value="Sensor histidine kinase RcsC"/>
    <property type="match status" value="1"/>
</dbReference>
<dbReference type="Gene3D" id="6.10.250.690">
    <property type="match status" value="1"/>
</dbReference>
<keyword evidence="7 16" id="KW-0418">Kinase</keyword>
<dbReference type="Proteomes" id="UP000076962">
    <property type="component" value="Unassembled WGS sequence"/>
</dbReference>
<dbReference type="SMART" id="SM00448">
    <property type="entry name" value="REC"/>
    <property type="match status" value="1"/>
</dbReference>
<dbReference type="SUPFAM" id="SSF52172">
    <property type="entry name" value="CheY-like"/>
    <property type="match status" value="1"/>
</dbReference>
<dbReference type="Gene3D" id="1.10.287.130">
    <property type="match status" value="1"/>
</dbReference>
<dbReference type="FunFam" id="1.10.287.130:FF:000038">
    <property type="entry name" value="Sensory transduction histidine kinase"/>
    <property type="match status" value="1"/>
</dbReference>
<evidence type="ECO:0000259" key="14">
    <source>
        <dbReference type="PROSITE" id="PS50109"/>
    </source>
</evidence>
<feature type="non-terminal residue" evidence="16">
    <location>
        <position position="380"/>
    </location>
</feature>
<evidence type="ECO:0000256" key="11">
    <source>
        <dbReference type="ARBA" id="ARBA00023306"/>
    </source>
</evidence>
<protein>
    <recommendedName>
        <fullName evidence="3">histidine kinase</fullName>
        <ecNumber evidence="3">2.7.13.3</ecNumber>
    </recommendedName>
</protein>
<evidence type="ECO:0000256" key="10">
    <source>
        <dbReference type="ARBA" id="ARBA00023136"/>
    </source>
</evidence>
<evidence type="ECO:0000256" key="4">
    <source>
        <dbReference type="ARBA" id="ARBA00022553"/>
    </source>
</evidence>
<feature type="domain" description="Response regulatory" evidence="15">
    <location>
        <begin position="10"/>
        <end position="126"/>
    </location>
</feature>
<evidence type="ECO:0000256" key="12">
    <source>
        <dbReference type="PROSITE-ProRule" id="PRU00169"/>
    </source>
</evidence>
<dbReference type="InterPro" id="IPR001789">
    <property type="entry name" value="Sig_transdc_resp-reg_receiver"/>
</dbReference>
<evidence type="ECO:0000256" key="8">
    <source>
        <dbReference type="ARBA" id="ARBA00022840"/>
    </source>
</evidence>
<keyword evidence="10" id="KW-0472">Membrane</keyword>
<keyword evidence="13" id="KW-0175">Coiled coil</keyword>
<dbReference type="Gene3D" id="3.40.50.2300">
    <property type="match status" value="1"/>
</dbReference>
<dbReference type="InterPro" id="IPR036890">
    <property type="entry name" value="HATPase_C_sf"/>
</dbReference>
<dbReference type="CDD" id="cd19920">
    <property type="entry name" value="REC_PA4781-like"/>
    <property type="match status" value="1"/>
</dbReference>
<evidence type="ECO:0000256" key="2">
    <source>
        <dbReference type="ARBA" id="ARBA00004370"/>
    </source>
</evidence>
<keyword evidence="9" id="KW-0902">Two-component regulatory system</keyword>
<dbReference type="SMART" id="SM00388">
    <property type="entry name" value="HisKA"/>
    <property type="match status" value="1"/>
</dbReference>
<evidence type="ECO:0000313" key="17">
    <source>
        <dbReference type="Proteomes" id="UP000076962"/>
    </source>
</evidence>
<evidence type="ECO:0000256" key="5">
    <source>
        <dbReference type="ARBA" id="ARBA00022679"/>
    </source>
</evidence>
<evidence type="ECO:0000313" key="16">
    <source>
        <dbReference type="EMBL" id="OAD23660.1"/>
    </source>
</evidence>
<sequence length="380" mass="42605">MTKENPPKANILIVDDALANLRLLIKILSERGYQVRPASSGRHALSTAQAEPPDLILLDIKMPDMDGYKVCEHLKVDERTRNIPIIFISALNEVLDKVKAFSIGGVDYVTKPFQFEEVLARVETHLALRNLQKQAEAREKALKQAKEVAETANRAKSEFLANMSHEIRTPLNAIIGFSELLSSLITEKKHKSYLSSIQIAGKTLLTLINDILDLSKIEAERLSIQSEPINPILILTELEQIFAVKIAEKRLEFIVDIDKDLPPTLVLDQTRLRQVLFNLLGNAIKFTEQGYIKLSAHKKRSQENDSRKVDLIIAVADTGIGIPEDQQDIIFESFQQQDGQSTRKYGGTGLGLAITKRLVEMMNGQISVRSQEDQGSEFEI</sequence>
<keyword evidence="11" id="KW-0131">Cell cycle</keyword>
<dbReference type="CDD" id="cd00082">
    <property type="entry name" value="HisKA"/>
    <property type="match status" value="1"/>
</dbReference>
<dbReference type="EC" id="2.7.13.3" evidence="3"/>
<dbReference type="PROSITE" id="PS50110">
    <property type="entry name" value="RESPONSE_REGULATORY"/>
    <property type="match status" value="1"/>
</dbReference>
<dbReference type="InterPro" id="IPR011006">
    <property type="entry name" value="CheY-like_superfamily"/>
</dbReference>
<evidence type="ECO:0000256" key="9">
    <source>
        <dbReference type="ARBA" id="ARBA00023012"/>
    </source>
</evidence>
<feature type="domain" description="Histidine kinase" evidence="14">
    <location>
        <begin position="162"/>
        <end position="380"/>
    </location>
</feature>
<evidence type="ECO:0000256" key="3">
    <source>
        <dbReference type="ARBA" id="ARBA00012438"/>
    </source>
</evidence>
<dbReference type="CDD" id="cd16922">
    <property type="entry name" value="HATPase_EvgS-ArcB-TorS-like"/>
    <property type="match status" value="1"/>
</dbReference>
<evidence type="ECO:0000256" key="13">
    <source>
        <dbReference type="SAM" id="Coils"/>
    </source>
</evidence>
<dbReference type="SMART" id="SM00387">
    <property type="entry name" value="HATPase_c"/>
    <property type="match status" value="1"/>
</dbReference>
<proteinExistence type="predicted"/>
<dbReference type="InterPro" id="IPR005467">
    <property type="entry name" value="His_kinase_dom"/>
</dbReference>
<keyword evidence="17" id="KW-1185">Reference proteome</keyword>
<dbReference type="PRINTS" id="PR00344">
    <property type="entry name" value="BCTRLSENSOR"/>
</dbReference>
<evidence type="ECO:0000256" key="6">
    <source>
        <dbReference type="ARBA" id="ARBA00022741"/>
    </source>
</evidence>
<evidence type="ECO:0000256" key="1">
    <source>
        <dbReference type="ARBA" id="ARBA00000085"/>
    </source>
</evidence>
<dbReference type="PROSITE" id="PS50109">
    <property type="entry name" value="HIS_KIN"/>
    <property type="match status" value="1"/>
</dbReference>
<dbReference type="GO" id="GO:0005524">
    <property type="term" value="F:ATP binding"/>
    <property type="evidence" value="ECO:0007669"/>
    <property type="project" value="UniProtKB-KW"/>
</dbReference>
<dbReference type="AlphaFoldDB" id="A0A176S6N1"/>
<name>A0A176S6N1_9GAMM</name>
<comment type="catalytic activity">
    <reaction evidence="1">
        <text>ATP + protein L-histidine = ADP + protein N-phospho-L-histidine.</text>
        <dbReference type="EC" id="2.7.13.3"/>
    </reaction>
</comment>
<dbReference type="EMBL" id="LUTY01000232">
    <property type="protein sequence ID" value="OAD23660.1"/>
    <property type="molecule type" value="Genomic_DNA"/>
</dbReference>
<dbReference type="GO" id="GO:0000155">
    <property type="term" value="F:phosphorelay sensor kinase activity"/>
    <property type="evidence" value="ECO:0007669"/>
    <property type="project" value="InterPro"/>
</dbReference>
<dbReference type="SUPFAM" id="SSF55874">
    <property type="entry name" value="ATPase domain of HSP90 chaperone/DNA topoisomerase II/histidine kinase"/>
    <property type="match status" value="1"/>
</dbReference>
<dbReference type="GO" id="GO:0009927">
    <property type="term" value="F:histidine phosphotransfer kinase activity"/>
    <property type="evidence" value="ECO:0007669"/>
    <property type="project" value="TreeGrafter"/>
</dbReference>
<keyword evidence="5" id="KW-0808">Transferase</keyword>
<accession>A0A176S6N1</accession>
<keyword evidence="8" id="KW-0067">ATP-binding</keyword>
<gene>
    <name evidence="16" type="ORF">THIOM_000501</name>
</gene>
<evidence type="ECO:0000259" key="15">
    <source>
        <dbReference type="PROSITE" id="PS50110"/>
    </source>
</evidence>
<keyword evidence="4 12" id="KW-0597">Phosphoprotein</keyword>
<dbReference type="Pfam" id="PF00072">
    <property type="entry name" value="Response_reg"/>
    <property type="match status" value="1"/>
</dbReference>
<dbReference type="Pfam" id="PF02518">
    <property type="entry name" value="HATPase_c"/>
    <property type="match status" value="1"/>
</dbReference>
<comment type="caution">
    <text evidence="16">The sequence shown here is derived from an EMBL/GenBank/DDBJ whole genome shotgun (WGS) entry which is preliminary data.</text>
</comment>
<dbReference type="GO" id="GO:0005886">
    <property type="term" value="C:plasma membrane"/>
    <property type="evidence" value="ECO:0007669"/>
    <property type="project" value="TreeGrafter"/>
</dbReference>
<feature type="modified residue" description="4-aspartylphosphate" evidence="12">
    <location>
        <position position="59"/>
    </location>
</feature>
<dbReference type="InterPro" id="IPR003594">
    <property type="entry name" value="HATPase_dom"/>
</dbReference>